<sequence>MDRLQDPTGTKLEHVLVTDREFCVVLMVCVEIWGFVIVGNSTQKKPIQGKLLVIEMICGFLVILSVGIGTVLIFRRRRIRRKKKDEEDVFPIMNLKMFSYEQLSGATKGLREAGSWWFWNCVPRGTIGFFTHGCEET</sequence>
<evidence type="ECO:0000313" key="2">
    <source>
        <dbReference type="EMBL" id="KAK4367570.1"/>
    </source>
</evidence>
<accession>A0AAE1VPR4</accession>
<dbReference type="EMBL" id="JAVYJV010000006">
    <property type="protein sequence ID" value="KAK4367570.1"/>
    <property type="molecule type" value="Genomic_DNA"/>
</dbReference>
<keyword evidence="1" id="KW-0812">Transmembrane</keyword>
<gene>
    <name evidence="2" type="ORF">RND71_011362</name>
</gene>
<evidence type="ECO:0000256" key="1">
    <source>
        <dbReference type="SAM" id="Phobius"/>
    </source>
</evidence>
<keyword evidence="1" id="KW-0472">Membrane</keyword>
<feature type="transmembrane region" description="Helical" evidence="1">
    <location>
        <begin position="51"/>
        <end position="74"/>
    </location>
</feature>
<dbReference type="AlphaFoldDB" id="A0AAE1VPR4"/>
<proteinExistence type="predicted"/>
<comment type="caution">
    <text evidence="2">The sequence shown here is derived from an EMBL/GenBank/DDBJ whole genome shotgun (WGS) entry which is preliminary data.</text>
</comment>
<keyword evidence="1" id="KW-1133">Transmembrane helix</keyword>
<reference evidence="2" key="1">
    <citation type="submission" date="2023-12" db="EMBL/GenBank/DDBJ databases">
        <title>Genome assembly of Anisodus tanguticus.</title>
        <authorList>
            <person name="Wang Y.-J."/>
        </authorList>
    </citation>
    <scope>NUCLEOTIDE SEQUENCE</scope>
    <source>
        <strain evidence="2">KB-2021</strain>
        <tissue evidence="2">Leaf</tissue>
    </source>
</reference>
<dbReference type="Proteomes" id="UP001291623">
    <property type="component" value="Unassembled WGS sequence"/>
</dbReference>
<keyword evidence="3" id="KW-1185">Reference proteome</keyword>
<evidence type="ECO:0000313" key="3">
    <source>
        <dbReference type="Proteomes" id="UP001291623"/>
    </source>
</evidence>
<protein>
    <recommendedName>
        <fullName evidence="4">Transmembrane protein</fullName>
    </recommendedName>
</protein>
<evidence type="ECO:0008006" key="4">
    <source>
        <dbReference type="Google" id="ProtNLM"/>
    </source>
</evidence>
<name>A0AAE1VPR4_9SOLA</name>
<feature type="transmembrane region" description="Helical" evidence="1">
    <location>
        <begin position="21"/>
        <end position="39"/>
    </location>
</feature>
<organism evidence="2 3">
    <name type="scientific">Anisodus tanguticus</name>
    <dbReference type="NCBI Taxonomy" id="243964"/>
    <lineage>
        <taxon>Eukaryota</taxon>
        <taxon>Viridiplantae</taxon>
        <taxon>Streptophyta</taxon>
        <taxon>Embryophyta</taxon>
        <taxon>Tracheophyta</taxon>
        <taxon>Spermatophyta</taxon>
        <taxon>Magnoliopsida</taxon>
        <taxon>eudicotyledons</taxon>
        <taxon>Gunneridae</taxon>
        <taxon>Pentapetalae</taxon>
        <taxon>asterids</taxon>
        <taxon>lamiids</taxon>
        <taxon>Solanales</taxon>
        <taxon>Solanaceae</taxon>
        <taxon>Solanoideae</taxon>
        <taxon>Hyoscyameae</taxon>
        <taxon>Anisodus</taxon>
    </lineage>
</organism>